<dbReference type="SUPFAM" id="SSF47336">
    <property type="entry name" value="ACP-like"/>
    <property type="match status" value="1"/>
</dbReference>
<organism evidence="4 5">
    <name type="scientific">Streptomyces rugosispiralis</name>
    <dbReference type="NCBI Taxonomy" id="2967341"/>
    <lineage>
        <taxon>Bacteria</taxon>
        <taxon>Bacillati</taxon>
        <taxon>Actinomycetota</taxon>
        <taxon>Actinomycetes</taxon>
        <taxon>Kitasatosporales</taxon>
        <taxon>Streptomycetaceae</taxon>
        <taxon>Streptomyces</taxon>
    </lineage>
</organism>
<dbReference type="InterPro" id="IPR001031">
    <property type="entry name" value="Thioesterase"/>
</dbReference>
<evidence type="ECO:0000256" key="1">
    <source>
        <dbReference type="ARBA" id="ARBA00022450"/>
    </source>
</evidence>
<keyword evidence="4" id="KW-0378">Hydrolase</keyword>
<dbReference type="InterPro" id="IPR009081">
    <property type="entry name" value="PP-bd_ACP"/>
</dbReference>
<feature type="non-terminal residue" evidence="4">
    <location>
        <position position="1"/>
    </location>
</feature>
<keyword evidence="1" id="KW-0596">Phosphopantetheine</keyword>
<dbReference type="Pfam" id="PF00550">
    <property type="entry name" value="PP-binding"/>
    <property type="match status" value="1"/>
</dbReference>
<dbReference type="GO" id="GO:0016787">
    <property type="term" value="F:hydrolase activity"/>
    <property type="evidence" value="ECO:0007669"/>
    <property type="project" value="UniProtKB-KW"/>
</dbReference>
<dbReference type="SMART" id="SM00824">
    <property type="entry name" value="PKS_TE"/>
    <property type="match status" value="1"/>
</dbReference>
<feature type="domain" description="Carrier" evidence="3">
    <location>
        <begin position="1"/>
        <end position="41"/>
    </location>
</feature>
<dbReference type="PROSITE" id="PS50075">
    <property type="entry name" value="CARRIER"/>
    <property type="match status" value="1"/>
</dbReference>
<evidence type="ECO:0000313" key="4">
    <source>
        <dbReference type="EMBL" id="MCQ8193328.1"/>
    </source>
</evidence>
<accession>A0ABT1V7G3</accession>
<dbReference type="InterPro" id="IPR036736">
    <property type="entry name" value="ACP-like_sf"/>
</dbReference>
<gene>
    <name evidence="4" type="ORF">NP777_34760</name>
</gene>
<evidence type="ECO:0000256" key="2">
    <source>
        <dbReference type="ARBA" id="ARBA00022553"/>
    </source>
</evidence>
<dbReference type="EMBL" id="JANIAA010000033">
    <property type="protein sequence ID" value="MCQ8193328.1"/>
    <property type="molecule type" value="Genomic_DNA"/>
</dbReference>
<evidence type="ECO:0000313" key="5">
    <source>
        <dbReference type="Proteomes" id="UP001204746"/>
    </source>
</evidence>
<comment type="caution">
    <text evidence="4">The sequence shown here is derived from an EMBL/GenBank/DDBJ whole genome shotgun (WGS) entry which is preliminary data.</text>
</comment>
<keyword evidence="2" id="KW-0597">Phosphoprotein</keyword>
<dbReference type="Gene3D" id="3.40.50.1820">
    <property type="entry name" value="alpha/beta hydrolase"/>
    <property type="match status" value="1"/>
</dbReference>
<dbReference type="InterPro" id="IPR050091">
    <property type="entry name" value="PKS_NRPS_Biosynth_Enz"/>
</dbReference>
<dbReference type="PANTHER" id="PTHR43775">
    <property type="entry name" value="FATTY ACID SYNTHASE"/>
    <property type="match status" value="1"/>
</dbReference>
<evidence type="ECO:0000259" key="3">
    <source>
        <dbReference type="PROSITE" id="PS50075"/>
    </source>
</evidence>
<reference evidence="4 5" key="1">
    <citation type="submission" date="2022-07" db="EMBL/GenBank/DDBJ databases">
        <authorList>
            <person name="Phongsopitanun W."/>
            <person name="Tanasupawat S."/>
        </authorList>
    </citation>
    <scope>NUCLEOTIDE SEQUENCE [LARGE SCALE GENOMIC DNA]</scope>
    <source>
        <strain evidence="4 5">RCU-064</strain>
    </source>
</reference>
<dbReference type="Pfam" id="PF00975">
    <property type="entry name" value="Thioesterase"/>
    <property type="match status" value="1"/>
</dbReference>
<dbReference type="PANTHER" id="PTHR43775:SF37">
    <property type="entry name" value="SI:DKEY-61P9.11"/>
    <property type="match status" value="1"/>
</dbReference>
<name>A0ABT1V7G3_9ACTN</name>
<proteinExistence type="predicted"/>
<dbReference type="Proteomes" id="UP001204746">
    <property type="component" value="Unassembled WGS sequence"/>
</dbReference>
<dbReference type="InterPro" id="IPR020802">
    <property type="entry name" value="TesA-like"/>
</dbReference>
<dbReference type="SUPFAM" id="SSF53474">
    <property type="entry name" value="alpha/beta-Hydrolases"/>
    <property type="match status" value="1"/>
</dbReference>
<protein>
    <submittedName>
        <fullName evidence="4">Alpha/beta fold hydrolase</fullName>
    </submittedName>
</protein>
<dbReference type="RefSeq" id="WP_256654164.1">
    <property type="nucleotide sequence ID" value="NZ_JANIAA010000033.1"/>
</dbReference>
<keyword evidence="5" id="KW-1185">Reference proteome</keyword>
<sequence>SLLATRLLKRIHATFGVELTIRSLFEAPTPAELAVHLDDDDRGQPLDVLLPLRPHGTRPPVFCVHPAGGLSWCYSGLIKHLGQEYPVYGLQARGLDDDGERLPSTIAEMADDYVRQIRTVQPTGPYRLVGYSAGGVIAHAMAARLEALGEETDLLGVLDTYPNQKMPPIDEQDVLADLLRWVGYDRRYLGSGPLTHERVTEVLQRLGSAMATLEGRHIEAITRIYANNSELFNTHLPDKFSGDILLVVATLDKIDISPTPATWGPYVGGRIETREVDRQHTDLMKPGPLAEIGRILAAKLEEMDGPGPDAHGAAAQ</sequence>
<dbReference type="InterPro" id="IPR029058">
    <property type="entry name" value="AB_hydrolase_fold"/>
</dbReference>